<sequence length="74" mass="8480">MLIVFTPKWNFTCVRDNAMDTQVRKQHSVARDDGPATKKQGRFGKSHNSPAFWKRSTNLQCMHSIKITSQNTCP</sequence>
<evidence type="ECO:0000313" key="3">
    <source>
        <dbReference type="Proteomes" id="UP001152622"/>
    </source>
</evidence>
<evidence type="ECO:0000256" key="1">
    <source>
        <dbReference type="SAM" id="MobiDB-lite"/>
    </source>
</evidence>
<feature type="region of interest" description="Disordered" evidence="1">
    <location>
        <begin position="25"/>
        <end position="50"/>
    </location>
</feature>
<organism evidence="2 3">
    <name type="scientific">Synaphobranchus kaupii</name>
    <name type="common">Kaup's arrowtooth eel</name>
    <dbReference type="NCBI Taxonomy" id="118154"/>
    <lineage>
        <taxon>Eukaryota</taxon>
        <taxon>Metazoa</taxon>
        <taxon>Chordata</taxon>
        <taxon>Craniata</taxon>
        <taxon>Vertebrata</taxon>
        <taxon>Euteleostomi</taxon>
        <taxon>Actinopterygii</taxon>
        <taxon>Neopterygii</taxon>
        <taxon>Teleostei</taxon>
        <taxon>Anguilliformes</taxon>
        <taxon>Synaphobranchidae</taxon>
        <taxon>Synaphobranchus</taxon>
    </lineage>
</organism>
<comment type="caution">
    <text evidence="2">The sequence shown here is derived from an EMBL/GenBank/DDBJ whole genome shotgun (WGS) entry which is preliminary data.</text>
</comment>
<name>A0A9Q1IE39_SYNKA</name>
<dbReference type="EMBL" id="JAINUF010000019">
    <property type="protein sequence ID" value="KAJ8337170.1"/>
    <property type="molecule type" value="Genomic_DNA"/>
</dbReference>
<accession>A0A9Q1IE39</accession>
<reference evidence="2" key="1">
    <citation type="journal article" date="2023" name="Science">
        <title>Genome structures resolve the early diversification of teleost fishes.</title>
        <authorList>
            <person name="Parey E."/>
            <person name="Louis A."/>
            <person name="Montfort J."/>
            <person name="Bouchez O."/>
            <person name="Roques C."/>
            <person name="Iampietro C."/>
            <person name="Lluch J."/>
            <person name="Castinel A."/>
            <person name="Donnadieu C."/>
            <person name="Desvignes T."/>
            <person name="Floi Bucao C."/>
            <person name="Jouanno E."/>
            <person name="Wen M."/>
            <person name="Mejri S."/>
            <person name="Dirks R."/>
            <person name="Jansen H."/>
            <person name="Henkel C."/>
            <person name="Chen W.J."/>
            <person name="Zahm M."/>
            <person name="Cabau C."/>
            <person name="Klopp C."/>
            <person name="Thompson A.W."/>
            <person name="Robinson-Rechavi M."/>
            <person name="Braasch I."/>
            <person name="Lecointre G."/>
            <person name="Bobe J."/>
            <person name="Postlethwait J.H."/>
            <person name="Berthelot C."/>
            <person name="Roest Crollius H."/>
            <person name="Guiguen Y."/>
        </authorList>
    </citation>
    <scope>NUCLEOTIDE SEQUENCE</scope>
    <source>
        <strain evidence="2">WJC10195</strain>
    </source>
</reference>
<dbReference type="Proteomes" id="UP001152622">
    <property type="component" value="Chromosome 19"/>
</dbReference>
<gene>
    <name evidence="2" type="ORF">SKAU_G00383900</name>
</gene>
<evidence type="ECO:0000313" key="2">
    <source>
        <dbReference type="EMBL" id="KAJ8337170.1"/>
    </source>
</evidence>
<dbReference type="AlphaFoldDB" id="A0A9Q1IE39"/>
<proteinExistence type="predicted"/>
<keyword evidence="3" id="KW-1185">Reference proteome</keyword>
<protein>
    <submittedName>
        <fullName evidence="2">Uncharacterized protein</fullName>
    </submittedName>
</protein>